<evidence type="ECO:0000256" key="3">
    <source>
        <dbReference type="SAM" id="MobiDB-lite"/>
    </source>
</evidence>
<feature type="compositionally biased region" description="Pro residues" evidence="3">
    <location>
        <begin position="126"/>
        <end position="145"/>
    </location>
</feature>
<dbReference type="SUPFAM" id="SSF47090">
    <property type="entry name" value="PGBD-like"/>
    <property type="match status" value="1"/>
</dbReference>
<organism evidence="5 6">
    <name type="scientific">Kribbella lupini</name>
    <dbReference type="NCBI Taxonomy" id="291602"/>
    <lineage>
        <taxon>Bacteria</taxon>
        <taxon>Bacillati</taxon>
        <taxon>Actinomycetota</taxon>
        <taxon>Actinomycetes</taxon>
        <taxon>Propionibacteriales</taxon>
        <taxon>Kribbellaceae</taxon>
        <taxon>Kribbella</taxon>
    </lineage>
</organism>
<feature type="region of interest" description="Disordered" evidence="3">
    <location>
        <begin position="262"/>
        <end position="290"/>
    </location>
</feature>
<dbReference type="PANTHER" id="PTHR32347">
    <property type="entry name" value="EFFLUX SYSTEM COMPONENT YKNX-RELATED"/>
    <property type="match status" value="1"/>
</dbReference>
<comment type="caution">
    <text evidence="5">The sequence shown here is derived from an EMBL/GenBank/DDBJ whole genome shotgun (WGS) entry which is preliminary data.</text>
</comment>
<sequence>MSALGTPGRRSRRAVALLVGAALVGGAGYAGFRIVDKPPTAVASDGPDPAETVPIERKDLSQARELSGDLGYGGKKTVKARATGTITWLPKPGTTIGRGDVLLRVDDQPIVLFYGSTPLFRTLAPPKQPESPQTPPTTPPAPPPKLVSGPDIKVVKQNLAALDFLGTPSSDRLTPATTAAIKRWQKSLDLDQTGVLNPTSVVVLPSALRIDSLNVALGDPAPADVLGVTSTEKLVTLPLDADDTAGVRAGLKVKLTLPNGKSTTGTVRAVSTDAAPPPSDGSPADGGKKPQVTASIALDQQSAANGIDSGPTTVTVPGAVRKGVLVVPVAALLALREGGYAVQVVNGTGTSLVGVQTGMFADGNVEITGAGLRAGQKVVTTS</sequence>
<reference evidence="6" key="1">
    <citation type="journal article" date="2019" name="Int. J. Syst. Evol. Microbiol.">
        <title>The Global Catalogue of Microorganisms (GCM) 10K type strain sequencing project: providing services to taxonomists for standard genome sequencing and annotation.</title>
        <authorList>
            <consortium name="The Broad Institute Genomics Platform"/>
            <consortium name="The Broad Institute Genome Sequencing Center for Infectious Disease"/>
            <person name="Wu L."/>
            <person name="Ma J."/>
        </authorList>
    </citation>
    <scope>NUCLEOTIDE SEQUENCE [LARGE SCALE GENOMIC DNA]</scope>
    <source>
        <strain evidence="6">JCM 14303</strain>
    </source>
</reference>
<dbReference type="InterPro" id="IPR036365">
    <property type="entry name" value="PGBD-like_sf"/>
</dbReference>
<dbReference type="Proteomes" id="UP001500363">
    <property type="component" value="Unassembled WGS sequence"/>
</dbReference>
<dbReference type="InterPro" id="IPR036366">
    <property type="entry name" value="PGBDSf"/>
</dbReference>
<gene>
    <name evidence="5" type="ORF">GCM10009741_32000</name>
</gene>
<dbReference type="Gene3D" id="1.10.101.10">
    <property type="entry name" value="PGBD-like superfamily/PGBD"/>
    <property type="match status" value="1"/>
</dbReference>
<dbReference type="Pfam" id="PF01471">
    <property type="entry name" value="PG_binding_1"/>
    <property type="match status" value="1"/>
</dbReference>
<feature type="domain" description="Peptidoglycan binding-like" evidence="4">
    <location>
        <begin position="148"/>
        <end position="198"/>
    </location>
</feature>
<dbReference type="EMBL" id="BAAANC010000002">
    <property type="protein sequence ID" value="GAA1527818.1"/>
    <property type="molecule type" value="Genomic_DNA"/>
</dbReference>
<accession>A0ABP4LMW7</accession>
<keyword evidence="6" id="KW-1185">Reference proteome</keyword>
<protein>
    <submittedName>
        <fullName evidence="5">Peptidoglycan-binding protein</fullName>
    </submittedName>
</protein>
<keyword evidence="2" id="KW-0175">Coiled coil</keyword>
<feature type="region of interest" description="Disordered" evidence="3">
    <location>
        <begin position="123"/>
        <end position="148"/>
    </location>
</feature>
<name>A0ABP4LMW7_9ACTN</name>
<evidence type="ECO:0000259" key="4">
    <source>
        <dbReference type="Pfam" id="PF01471"/>
    </source>
</evidence>
<evidence type="ECO:0000313" key="6">
    <source>
        <dbReference type="Proteomes" id="UP001500363"/>
    </source>
</evidence>
<dbReference type="PANTHER" id="PTHR32347:SF23">
    <property type="entry name" value="BLL5650 PROTEIN"/>
    <property type="match status" value="1"/>
</dbReference>
<evidence type="ECO:0000256" key="1">
    <source>
        <dbReference type="ARBA" id="ARBA00004196"/>
    </source>
</evidence>
<evidence type="ECO:0000313" key="5">
    <source>
        <dbReference type="EMBL" id="GAA1527818.1"/>
    </source>
</evidence>
<dbReference type="RefSeq" id="WP_344174873.1">
    <property type="nucleotide sequence ID" value="NZ_BAAANC010000002.1"/>
</dbReference>
<dbReference type="Gene3D" id="2.40.420.20">
    <property type="match status" value="1"/>
</dbReference>
<proteinExistence type="predicted"/>
<comment type="subcellular location">
    <subcellularLocation>
        <location evidence="1">Cell envelope</location>
    </subcellularLocation>
</comment>
<evidence type="ECO:0000256" key="2">
    <source>
        <dbReference type="ARBA" id="ARBA00023054"/>
    </source>
</evidence>
<dbReference type="InterPro" id="IPR002477">
    <property type="entry name" value="Peptidoglycan-bd-like"/>
</dbReference>
<dbReference type="InterPro" id="IPR050465">
    <property type="entry name" value="UPF0194_transport"/>
</dbReference>